<evidence type="ECO:0008006" key="3">
    <source>
        <dbReference type="Google" id="ProtNLM"/>
    </source>
</evidence>
<dbReference type="AlphaFoldDB" id="A0A0C3DBT3"/>
<dbReference type="InParanoid" id="A0A0C3DBT3"/>
<proteinExistence type="predicted"/>
<reference evidence="2" key="2">
    <citation type="submission" date="2015-01" db="EMBL/GenBank/DDBJ databases">
        <title>Evolutionary Origins and Diversification of the Mycorrhizal Mutualists.</title>
        <authorList>
            <consortium name="DOE Joint Genome Institute"/>
            <consortium name="Mycorrhizal Genomics Consortium"/>
            <person name="Kohler A."/>
            <person name="Kuo A."/>
            <person name="Nagy L.G."/>
            <person name="Floudas D."/>
            <person name="Copeland A."/>
            <person name="Barry K.W."/>
            <person name="Cichocki N."/>
            <person name="Veneault-Fourrey C."/>
            <person name="LaButti K."/>
            <person name="Lindquist E.A."/>
            <person name="Lipzen A."/>
            <person name="Lundell T."/>
            <person name="Morin E."/>
            <person name="Murat C."/>
            <person name="Riley R."/>
            <person name="Ohm R."/>
            <person name="Sun H."/>
            <person name="Tunlid A."/>
            <person name="Henrissat B."/>
            <person name="Grigoriev I.V."/>
            <person name="Hibbett D.S."/>
            <person name="Martin F."/>
        </authorList>
    </citation>
    <scope>NUCLEOTIDE SEQUENCE [LARGE SCALE GENOMIC DNA]</scope>
    <source>
        <strain evidence="2">Zn</strain>
    </source>
</reference>
<dbReference type="EMBL" id="KN832870">
    <property type="protein sequence ID" value="KIN08799.1"/>
    <property type="molecule type" value="Genomic_DNA"/>
</dbReference>
<dbReference type="OrthoDB" id="674604at2759"/>
<dbReference type="HOGENOM" id="CLU_000288_138_0_1"/>
<feature type="non-terminal residue" evidence="1">
    <location>
        <position position="1"/>
    </location>
</feature>
<keyword evidence="2" id="KW-1185">Reference proteome</keyword>
<dbReference type="PANTHER" id="PTHR10622:SF11">
    <property type="entry name" value="HET-DOMAIN-CONTAINING PROTEIN"/>
    <property type="match status" value="1"/>
</dbReference>
<sequence>KVTFKGIIEGNGASKTGFNKIRFCGEQARRDRLLYFWVDTCCIDKPSSAELTEAINSMLLWYQNMVKCYVHLLDVSTKKRKPSNSFTEYTWALAFRSSWTLQELVAPTSVAFFFKDQECLGDKRRLERQIHEATGIRFLRFEEAPLSRFDIEDRLVLAKERQTIREEDKAYSLFGIFDIQIPILYSEGRKNGIGATLRGDQQTFKGQSV</sequence>
<dbReference type="Proteomes" id="UP000054321">
    <property type="component" value="Unassembled WGS sequence"/>
</dbReference>
<name>A0A0C3DBT3_OIDMZ</name>
<organism evidence="1 2">
    <name type="scientific">Oidiodendron maius (strain Zn)</name>
    <dbReference type="NCBI Taxonomy" id="913774"/>
    <lineage>
        <taxon>Eukaryota</taxon>
        <taxon>Fungi</taxon>
        <taxon>Dikarya</taxon>
        <taxon>Ascomycota</taxon>
        <taxon>Pezizomycotina</taxon>
        <taxon>Leotiomycetes</taxon>
        <taxon>Leotiomycetes incertae sedis</taxon>
        <taxon>Myxotrichaceae</taxon>
        <taxon>Oidiodendron</taxon>
    </lineage>
</organism>
<protein>
    <recommendedName>
        <fullName evidence="3">Heterokaryon incompatibility domain-containing protein</fullName>
    </recommendedName>
</protein>
<dbReference type="STRING" id="913774.A0A0C3DBT3"/>
<dbReference type="PANTHER" id="PTHR10622">
    <property type="entry name" value="HET DOMAIN-CONTAINING PROTEIN"/>
    <property type="match status" value="1"/>
</dbReference>
<reference evidence="1 2" key="1">
    <citation type="submission" date="2014-04" db="EMBL/GenBank/DDBJ databases">
        <authorList>
            <consortium name="DOE Joint Genome Institute"/>
            <person name="Kuo A."/>
            <person name="Martino E."/>
            <person name="Perotto S."/>
            <person name="Kohler A."/>
            <person name="Nagy L.G."/>
            <person name="Floudas D."/>
            <person name="Copeland A."/>
            <person name="Barry K.W."/>
            <person name="Cichocki N."/>
            <person name="Veneault-Fourrey C."/>
            <person name="LaButti K."/>
            <person name="Lindquist E.A."/>
            <person name="Lipzen A."/>
            <person name="Lundell T."/>
            <person name="Morin E."/>
            <person name="Murat C."/>
            <person name="Sun H."/>
            <person name="Tunlid A."/>
            <person name="Henrissat B."/>
            <person name="Grigoriev I.V."/>
            <person name="Hibbett D.S."/>
            <person name="Martin F."/>
            <person name="Nordberg H.P."/>
            <person name="Cantor M.N."/>
            <person name="Hua S.X."/>
        </authorList>
    </citation>
    <scope>NUCLEOTIDE SEQUENCE [LARGE SCALE GENOMIC DNA]</scope>
    <source>
        <strain evidence="1 2">Zn</strain>
    </source>
</reference>
<accession>A0A0C3DBT3</accession>
<evidence type="ECO:0000313" key="2">
    <source>
        <dbReference type="Proteomes" id="UP000054321"/>
    </source>
</evidence>
<gene>
    <name evidence="1" type="ORF">OIDMADRAFT_109372</name>
</gene>
<evidence type="ECO:0000313" key="1">
    <source>
        <dbReference type="EMBL" id="KIN08799.1"/>
    </source>
</evidence>